<keyword evidence="2" id="KW-1185">Reference proteome</keyword>
<proteinExistence type="predicted"/>
<organism evidence="1 2">
    <name type="scientific">Thermodesulfovibrio aggregans</name>
    <dbReference type="NCBI Taxonomy" id="86166"/>
    <lineage>
        <taxon>Bacteria</taxon>
        <taxon>Pseudomonadati</taxon>
        <taxon>Nitrospirota</taxon>
        <taxon>Thermodesulfovibrionia</taxon>
        <taxon>Thermodesulfovibrionales</taxon>
        <taxon>Thermodesulfovibrionaceae</taxon>
        <taxon>Thermodesulfovibrio</taxon>
    </lineage>
</organism>
<gene>
    <name evidence="1" type="ORF">TAGGR_1605</name>
</gene>
<reference evidence="2" key="1">
    <citation type="submission" date="2016-01" db="EMBL/GenBank/DDBJ databases">
        <title>Draft genome sequence of Thermodesulfovibrio aggregans strain TGE-P1.</title>
        <authorList>
            <person name="Sekiguchi Y."/>
            <person name="Ohashi A."/>
            <person name="Matsuura N."/>
            <person name="Tourlousse M.D."/>
        </authorList>
    </citation>
    <scope>NUCLEOTIDE SEQUENCE [LARGE SCALE GENOMIC DNA]</scope>
    <source>
        <strain evidence="2">TGE-P1</strain>
    </source>
</reference>
<dbReference type="AlphaFoldDB" id="A0A0U9HPN8"/>
<dbReference type="EMBL" id="BCNO01000001">
    <property type="protein sequence ID" value="GAQ94425.1"/>
    <property type="molecule type" value="Genomic_DNA"/>
</dbReference>
<evidence type="ECO:0000313" key="1">
    <source>
        <dbReference type="EMBL" id="GAQ94425.1"/>
    </source>
</evidence>
<evidence type="ECO:0000313" key="2">
    <source>
        <dbReference type="Proteomes" id="UP000054976"/>
    </source>
</evidence>
<dbReference type="PROSITE" id="PS51257">
    <property type="entry name" value="PROKAR_LIPOPROTEIN"/>
    <property type="match status" value="1"/>
</dbReference>
<name>A0A0U9HPN8_9BACT</name>
<dbReference type="Proteomes" id="UP000054976">
    <property type="component" value="Unassembled WGS sequence"/>
</dbReference>
<evidence type="ECO:0008006" key="3">
    <source>
        <dbReference type="Google" id="ProtNLM"/>
    </source>
</evidence>
<dbReference type="OrthoDB" id="9788899at2"/>
<dbReference type="STRING" id="86166.TAGGR_1605"/>
<accession>A0A0U9HPN8</accession>
<protein>
    <recommendedName>
        <fullName evidence="3">DUF4468 domain-containing protein</fullName>
    </recommendedName>
</protein>
<sequence>MQVSFKVAIALILVFSLILAGCVTPPPKPPEMTELQIREIQTRQYEGANFNEAMKAVVASLQDQEFIVTNANENLGLVTAYKDIEETDEWTRFWVGAQGSYQTIRRIEVNATVRQEGKIIKIRINLVAKGMTNTGGVIWTRPIYDLEAYQKIFSKIDKSLFIEKEKI</sequence>
<dbReference type="RefSeq" id="WP_059175880.1">
    <property type="nucleotide sequence ID" value="NZ_BCNO01000001.1"/>
</dbReference>
<comment type="caution">
    <text evidence="1">The sequence shown here is derived from an EMBL/GenBank/DDBJ whole genome shotgun (WGS) entry which is preliminary data.</text>
</comment>